<dbReference type="Gene3D" id="3.40.50.1000">
    <property type="entry name" value="HAD superfamily/HAD-like"/>
    <property type="match status" value="1"/>
</dbReference>
<dbReference type="GO" id="GO:0016791">
    <property type="term" value="F:phosphatase activity"/>
    <property type="evidence" value="ECO:0007669"/>
    <property type="project" value="UniProtKB-ARBA"/>
</dbReference>
<dbReference type="Pfam" id="PF08282">
    <property type="entry name" value="Hydrolase_3"/>
    <property type="match status" value="1"/>
</dbReference>
<sequence>MRWLVALDVDGTLVDHDEVLSPVVRQAVRDVVAAGHHVVVSTGRSLDSAYPVLSWLGLAPTDAPDEKPYVGPLVCSNGAVTAMVDPQLPDGREVTDVVTFDPAPVLRLLVEDLPTAAFAVEEVGVGFKVAGRFPEHELTGRITTVSFEELLEAPACRVVVRSPEHTPEDFLAITERLGMKGVNYSVGWTAWLDLAPEGVSKASALEVVRHRLGVDPAHTFAMGDGRNDLEMLRWAARGVAMGQAPAEVKDAADEVTGSVLEDGAAAALATLPR</sequence>
<dbReference type="InterPro" id="IPR023214">
    <property type="entry name" value="HAD_sf"/>
</dbReference>
<dbReference type="RefSeq" id="WP_123381507.1">
    <property type="nucleotide sequence ID" value="NZ_RJKN01000014.1"/>
</dbReference>
<dbReference type="Proteomes" id="UP000276232">
    <property type="component" value="Unassembled WGS sequence"/>
</dbReference>
<dbReference type="SUPFAM" id="SSF56784">
    <property type="entry name" value="HAD-like"/>
    <property type="match status" value="1"/>
</dbReference>
<dbReference type="EMBL" id="RJKN01000014">
    <property type="protein sequence ID" value="ROP26528.1"/>
    <property type="molecule type" value="Genomic_DNA"/>
</dbReference>
<dbReference type="GO" id="GO:0000287">
    <property type="term" value="F:magnesium ion binding"/>
    <property type="evidence" value="ECO:0007669"/>
    <property type="project" value="TreeGrafter"/>
</dbReference>
<dbReference type="Gene3D" id="3.30.1240.10">
    <property type="match status" value="1"/>
</dbReference>
<keyword evidence="1" id="KW-0378">Hydrolase</keyword>
<dbReference type="AlphaFoldDB" id="A0A3N1G8M1"/>
<dbReference type="InterPro" id="IPR036412">
    <property type="entry name" value="HAD-like_sf"/>
</dbReference>
<organism evidence="1 2">
    <name type="scientific">Pseudokineococcus lusitanus</name>
    <dbReference type="NCBI Taxonomy" id="763993"/>
    <lineage>
        <taxon>Bacteria</taxon>
        <taxon>Bacillati</taxon>
        <taxon>Actinomycetota</taxon>
        <taxon>Actinomycetes</taxon>
        <taxon>Kineosporiales</taxon>
        <taxon>Kineosporiaceae</taxon>
        <taxon>Pseudokineococcus</taxon>
    </lineage>
</organism>
<evidence type="ECO:0000313" key="2">
    <source>
        <dbReference type="Proteomes" id="UP000276232"/>
    </source>
</evidence>
<comment type="caution">
    <text evidence="1">The sequence shown here is derived from an EMBL/GenBank/DDBJ whole genome shotgun (WGS) entry which is preliminary data.</text>
</comment>
<reference evidence="1 2" key="1">
    <citation type="journal article" date="2015" name="Stand. Genomic Sci.">
        <title>Genomic Encyclopedia of Bacterial and Archaeal Type Strains, Phase III: the genomes of soil and plant-associated and newly described type strains.</title>
        <authorList>
            <person name="Whitman W.B."/>
            <person name="Woyke T."/>
            <person name="Klenk H.P."/>
            <person name="Zhou Y."/>
            <person name="Lilburn T.G."/>
            <person name="Beck B.J."/>
            <person name="De Vos P."/>
            <person name="Vandamme P."/>
            <person name="Eisen J.A."/>
            <person name="Garrity G."/>
            <person name="Hugenholtz P."/>
            <person name="Kyrpides N.C."/>
        </authorList>
    </citation>
    <scope>NUCLEOTIDE SEQUENCE [LARGE SCALE GENOMIC DNA]</scope>
    <source>
        <strain evidence="1 2">CECT 7306</strain>
    </source>
</reference>
<dbReference type="PANTHER" id="PTHR10000">
    <property type="entry name" value="PHOSPHOSERINE PHOSPHATASE"/>
    <property type="match status" value="1"/>
</dbReference>
<protein>
    <submittedName>
        <fullName evidence="1">HAD superfamily hydrolase (TIGR01484 family)</fullName>
    </submittedName>
</protein>
<accession>A0A3N1G8M1</accession>
<dbReference type="PANTHER" id="PTHR10000:SF8">
    <property type="entry name" value="HAD SUPERFAMILY HYDROLASE-LIKE, TYPE 3"/>
    <property type="match status" value="1"/>
</dbReference>
<dbReference type="PROSITE" id="PS01229">
    <property type="entry name" value="COF_2"/>
    <property type="match status" value="1"/>
</dbReference>
<dbReference type="GO" id="GO:0005829">
    <property type="term" value="C:cytosol"/>
    <property type="evidence" value="ECO:0007669"/>
    <property type="project" value="TreeGrafter"/>
</dbReference>
<evidence type="ECO:0000313" key="1">
    <source>
        <dbReference type="EMBL" id="ROP26528.1"/>
    </source>
</evidence>
<name>A0A3N1G8M1_9ACTN</name>
<keyword evidence="2" id="KW-1185">Reference proteome</keyword>
<dbReference type="OrthoDB" id="3180855at2"/>
<gene>
    <name evidence="1" type="ORF">EDC03_3451</name>
</gene>
<proteinExistence type="predicted"/>
<dbReference type="InParanoid" id="A0A3N1G8M1"/>